<dbReference type="HOGENOM" id="CLU_3219813_0_0_5"/>
<accession>G4RAD5</accession>
<keyword evidence="3" id="KW-1185">Reference proteome</keyword>
<name>G4RAD5_PELHB</name>
<protein>
    <submittedName>
        <fullName evidence="2">Uncharacterized protein</fullName>
    </submittedName>
</protein>
<proteinExistence type="predicted"/>
<reference evidence="2 3" key="1">
    <citation type="journal article" date="2012" name="J. Bacteriol.">
        <title>Complete genome sequence of Pelagibacterium halotolerans B2T.</title>
        <authorList>
            <person name="Huo Y.Y."/>
            <person name="Cheng H."/>
            <person name="Han X.F."/>
            <person name="Jiang X.W."/>
            <person name="Sun C."/>
            <person name="Zhang X.Q."/>
            <person name="Zhu X.F."/>
            <person name="Liu Y.F."/>
            <person name="Li P.F."/>
            <person name="Ni P.X."/>
            <person name="Wu M."/>
        </authorList>
    </citation>
    <scope>NUCLEOTIDE SEQUENCE [LARGE SCALE GENOMIC DNA]</scope>
    <source>
        <strain evidence="3">DSM 22347 / JCM 15775 / CGMCC 1.7692 / B2</strain>
    </source>
</reference>
<evidence type="ECO:0000313" key="3">
    <source>
        <dbReference type="Proteomes" id="UP000008850"/>
    </source>
</evidence>
<evidence type="ECO:0000256" key="1">
    <source>
        <dbReference type="SAM" id="MobiDB-lite"/>
    </source>
</evidence>
<feature type="region of interest" description="Disordered" evidence="1">
    <location>
        <begin position="1"/>
        <end position="20"/>
    </location>
</feature>
<evidence type="ECO:0000313" key="2">
    <source>
        <dbReference type="EMBL" id="AEQ50494.1"/>
    </source>
</evidence>
<sequence length="44" mass="4749">MPHALQQEPPSPLWGEGTGVRGWPRAQALILGSPSSMRRRPGSV</sequence>
<dbReference type="Proteomes" id="UP000008850">
    <property type="component" value="Chromosome"/>
</dbReference>
<dbReference type="EMBL" id="CP003075">
    <property type="protein sequence ID" value="AEQ50494.1"/>
    <property type="molecule type" value="Genomic_DNA"/>
</dbReference>
<organism evidence="2 3">
    <name type="scientific">Pelagibacterium halotolerans (strain DSM 22347 / JCM 15775 / CGMCC 1.7692 / B2)</name>
    <dbReference type="NCBI Taxonomy" id="1082931"/>
    <lineage>
        <taxon>Bacteria</taxon>
        <taxon>Pseudomonadati</taxon>
        <taxon>Pseudomonadota</taxon>
        <taxon>Alphaproteobacteria</taxon>
        <taxon>Hyphomicrobiales</taxon>
        <taxon>Devosiaceae</taxon>
        <taxon>Pelagibacterium</taxon>
    </lineage>
</organism>
<dbReference type="AlphaFoldDB" id="G4RAD5"/>
<dbReference type="KEGG" id="phl:KKY_453"/>
<gene>
    <name evidence="2" type="ordered locus">KKY_453</name>
</gene>
<dbReference type="STRING" id="1082931.KKY_453"/>